<dbReference type="SUPFAM" id="SSF48452">
    <property type="entry name" value="TPR-like"/>
    <property type="match status" value="1"/>
</dbReference>
<name>A0A382JPD6_9ZZZZ</name>
<dbReference type="Gene3D" id="1.25.40.10">
    <property type="entry name" value="Tetratricopeptide repeat domain"/>
    <property type="match status" value="1"/>
</dbReference>
<dbReference type="PANTHER" id="PTHR44858">
    <property type="entry name" value="TETRATRICOPEPTIDE REPEAT PROTEIN 6"/>
    <property type="match status" value="1"/>
</dbReference>
<dbReference type="PROSITE" id="PS50005">
    <property type="entry name" value="TPR"/>
    <property type="match status" value="1"/>
</dbReference>
<accession>A0A382JPD6</accession>
<evidence type="ECO:0000256" key="1">
    <source>
        <dbReference type="ARBA" id="ARBA00022737"/>
    </source>
</evidence>
<feature type="compositionally biased region" description="Basic and acidic residues" evidence="3">
    <location>
        <begin position="37"/>
        <end position="53"/>
    </location>
</feature>
<reference evidence="4" key="1">
    <citation type="submission" date="2018-05" db="EMBL/GenBank/DDBJ databases">
        <authorList>
            <person name="Lanie J.A."/>
            <person name="Ng W.-L."/>
            <person name="Kazmierczak K.M."/>
            <person name="Andrzejewski T.M."/>
            <person name="Davidsen T.M."/>
            <person name="Wayne K.J."/>
            <person name="Tettelin H."/>
            <person name="Glass J.I."/>
            <person name="Rusch D."/>
            <person name="Podicherti R."/>
            <person name="Tsui H.-C.T."/>
            <person name="Winkler M.E."/>
        </authorList>
    </citation>
    <scope>NUCLEOTIDE SEQUENCE</scope>
</reference>
<keyword evidence="2" id="KW-0802">TPR repeat</keyword>
<dbReference type="InterPro" id="IPR050498">
    <property type="entry name" value="Ycf3"/>
</dbReference>
<proteinExistence type="predicted"/>
<dbReference type="AlphaFoldDB" id="A0A382JPD6"/>
<evidence type="ECO:0000313" key="4">
    <source>
        <dbReference type="EMBL" id="SVC13535.1"/>
    </source>
</evidence>
<sequence length="198" mass="22729">MKFSKYLPHLGLIALILFLITDTSTFIKDISSNTEKNLKQTEGSHKEGSHKEGSNGQDISQKDKGKKMGIFHYNEGNKNFKEGQYKEAIINYKKALHHNKSFKEATINLSTAYMKNSNFEEALKTLQKGMVLDSKNPHIHYNYACYYSLTGQPEASLEKLKTAIQFGFNNFKQIEIDPDLEKLRQSPEFKRWALVSNI</sequence>
<dbReference type="EMBL" id="UINC01075398">
    <property type="protein sequence ID" value="SVC13535.1"/>
    <property type="molecule type" value="Genomic_DNA"/>
</dbReference>
<gene>
    <name evidence="4" type="ORF">METZ01_LOCUS266389</name>
</gene>
<evidence type="ECO:0000256" key="2">
    <source>
        <dbReference type="ARBA" id="ARBA00022803"/>
    </source>
</evidence>
<dbReference type="NCBIfam" id="NF047558">
    <property type="entry name" value="TPR_END_plus"/>
    <property type="match status" value="1"/>
</dbReference>
<protein>
    <submittedName>
        <fullName evidence="4">Uncharacterized protein</fullName>
    </submittedName>
</protein>
<dbReference type="InterPro" id="IPR011990">
    <property type="entry name" value="TPR-like_helical_dom_sf"/>
</dbReference>
<dbReference type="InterPro" id="IPR019734">
    <property type="entry name" value="TPR_rpt"/>
</dbReference>
<evidence type="ECO:0000256" key="3">
    <source>
        <dbReference type="SAM" id="MobiDB-lite"/>
    </source>
</evidence>
<dbReference type="Pfam" id="PF14559">
    <property type="entry name" value="TPR_19"/>
    <property type="match status" value="1"/>
</dbReference>
<dbReference type="PANTHER" id="PTHR44858:SF1">
    <property type="entry name" value="UDP-N-ACETYLGLUCOSAMINE--PEPTIDE N-ACETYLGLUCOSAMINYLTRANSFERASE SPINDLY-RELATED"/>
    <property type="match status" value="1"/>
</dbReference>
<keyword evidence="1" id="KW-0677">Repeat</keyword>
<organism evidence="4">
    <name type="scientific">marine metagenome</name>
    <dbReference type="NCBI Taxonomy" id="408172"/>
    <lineage>
        <taxon>unclassified sequences</taxon>
        <taxon>metagenomes</taxon>
        <taxon>ecological metagenomes</taxon>
    </lineage>
</organism>
<feature type="region of interest" description="Disordered" evidence="3">
    <location>
        <begin position="37"/>
        <end position="62"/>
    </location>
</feature>
<dbReference type="SMART" id="SM00028">
    <property type="entry name" value="TPR"/>
    <property type="match status" value="3"/>
</dbReference>